<organism evidence="1 2">
    <name type="scientific">Rhizobium alvei</name>
    <dbReference type="NCBI Taxonomy" id="1132659"/>
    <lineage>
        <taxon>Bacteria</taxon>
        <taxon>Pseudomonadati</taxon>
        <taxon>Pseudomonadota</taxon>
        <taxon>Alphaproteobacteria</taxon>
        <taxon>Hyphomicrobiales</taxon>
        <taxon>Rhizobiaceae</taxon>
        <taxon>Rhizobium/Agrobacterium group</taxon>
        <taxon>Rhizobium</taxon>
    </lineage>
</organism>
<protein>
    <submittedName>
        <fullName evidence="1">Uncharacterized protein</fullName>
    </submittedName>
</protein>
<keyword evidence="2" id="KW-1185">Reference proteome</keyword>
<evidence type="ECO:0000313" key="1">
    <source>
        <dbReference type="EMBL" id="MDO6965803.1"/>
    </source>
</evidence>
<sequence>MVAFAIEKKVVSAGSKITSGQHDFSSLSAQTQLYAMEYFDQSGTTRIVVIKTVIPLSSDKFAMMSFRGKVLTLFKSQILGWEPVLVLDEDPYPAGWWEAPVAGENEVLN</sequence>
<reference evidence="1" key="1">
    <citation type="journal article" date="2015" name="Int. J. Syst. Evol. Microbiol.">
        <title>Rhizobium alvei sp. nov., isolated from a freshwater river.</title>
        <authorList>
            <person name="Sheu S.Y."/>
            <person name="Huang H.W."/>
            <person name="Young C.C."/>
            <person name="Chen W.M."/>
        </authorList>
    </citation>
    <scope>NUCLEOTIDE SEQUENCE</scope>
    <source>
        <strain evidence="1">TNR-22</strain>
    </source>
</reference>
<accession>A0ABT8YPZ8</accession>
<reference evidence="1" key="2">
    <citation type="submission" date="2023-07" db="EMBL/GenBank/DDBJ databases">
        <authorList>
            <person name="Shen H."/>
        </authorList>
    </citation>
    <scope>NUCLEOTIDE SEQUENCE</scope>
    <source>
        <strain evidence="1">TNR-22</strain>
    </source>
</reference>
<comment type="caution">
    <text evidence="1">The sequence shown here is derived from an EMBL/GenBank/DDBJ whole genome shotgun (WGS) entry which is preliminary data.</text>
</comment>
<dbReference type="RefSeq" id="WP_304377733.1">
    <property type="nucleotide sequence ID" value="NZ_JAUOZU010000013.1"/>
</dbReference>
<dbReference type="EMBL" id="JAUOZU010000013">
    <property type="protein sequence ID" value="MDO6965803.1"/>
    <property type="molecule type" value="Genomic_DNA"/>
</dbReference>
<evidence type="ECO:0000313" key="2">
    <source>
        <dbReference type="Proteomes" id="UP001174932"/>
    </source>
</evidence>
<proteinExistence type="predicted"/>
<name>A0ABT8YPZ8_9HYPH</name>
<gene>
    <name evidence="1" type="ORF">Q4481_17720</name>
</gene>
<dbReference type="Proteomes" id="UP001174932">
    <property type="component" value="Unassembled WGS sequence"/>
</dbReference>